<reference evidence="16 17" key="1">
    <citation type="journal article" date="2013" name="Genome Announc.">
        <title>Draft Genome Sequence of the Lignocellulose Decomposer Thermobifida fusca Strain TM51.</title>
        <authorList>
            <person name="Toth A."/>
            <person name="Barna T."/>
            <person name="Nagy I."/>
            <person name="Horvath B."/>
            <person name="Nagy I."/>
            <person name="Tancsics A."/>
            <person name="Kriszt B."/>
            <person name="Baka E."/>
            <person name="Fekete C."/>
            <person name="Kukolya J."/>
        </authorList>
    </citation>
    <scope>NUCLEOTIDE SEQUENCE [LARGE SCALE GENOMIC DNA]</scope>
    <source>
        <strain evidence="16 17">TM51</strain>
    </source>
</reference>
<name>A0A9P2T7U2_THEFU</name>
<evidence type="ECO:0000256" key="9">
    <source>
        <dbReference type="ARBA" id="ARBA00022989"/>
    </source>
</evidence>
<accession>A0A9P2T7U2</accession>
<feature type="domain" description="ABC3 transporter permease C-terminal" evidence="14">
    <location>
        <begin position="183"/>
        <end position="301"/>
    </location>
</feature>
<dbReference type="PANTHER" id="PTHR47755">
    <property type="entry name" value="CELL DIVISION PROTEIN FTSX"/>
    <property type="match status" value="1"/>
</dbReference>
<feature type="transmembrane region" description="Helical" evidence="13">
    <location>
        <begin position="21"/>
        <end position="41"/>
    </location>
</feature>
<dbReference type="Pfam" id="PF18075">
    <property type="entry name" value="FtsX_ECD"/>
    <property type="match status" value="1"/>
</dbReference>
<evidence type="ECO:0000256" key="5">
    <source>
        <dbReference type="ARBA" id="ARBA00021907"/>
    </source>
</evidence>
<dbReference type="InterPro" id="IPR004513">
    <property type="entry name" value="FtsX"/>
</dbReference>
<evidence type="ECO:0000256" key="6">
    <source>
        <dbReference type="ARBA" id="ARBA00022475"/>
    </source>
</evidence>
<evidence type="ECO:0000259" key="14">
    <source>
        <dbReference type="Pfam" id="PF02687"/>
    </source>
</evidence>
<evidence type="ECO:0000256" key="2">
    <source>
        <dbReference type="ARBA" id="ARBA00004651"/>
    </source>
</evidence>
<dbReference type="Gene3D" id="3.30.70.3040">
    <property type="match status" value="1"/>
</dbReference>
<comment type="caution">
    <text evidence="16">The sequence shown here is derived from an EMBL/GenBank/DDBJ whole genome shotgun (WGS) entry which is preliminary data.</text>
</comment>
<feature type="domain" description="FtsX extracellular" evidence="15">
    <location>
        <begin position="57"/>
        <end position="160"/>
    </location>
</feature>
<evidence type="ECO:0000256" key="3">
    <source>
        <dbReference type="ARBA" id="ARBA00007379"/>
    </source>
</evidence>
<keyword evidence="10 12" id="KW-0472">Membrane</keyword>
<dbReference type="InterPro" id="IPR040690">
    <property type="entry name" value="FtsX_ECD"/>
</dbReference>
<dbReference type="Pfam" id="PF02687">
    <property type="entry name" value="FtsX"/>
    <property type="match status" value="1"/>
</dbReference>
<evidence type="ECO:0000256" key="1">
    <source>
        <dbReference type="ARBA" id="ARBA00003552"/>
    </source>
</evidence>
<evidence type="ECO:0000256" key="4">
    <source>
        <dbReference type="ARBA" id="ARBA00011160"/>
    </source>
</evidence>
<evidence type="ECO:0000256" key="11">
    <source>
        <dbReference type="ARBA" id="ARBA00023306"/>
    </source>
</evidence>
<dbReference type="GO" id="GO:0005886">
    <property type="term" value="C:plasma membrane"/>
    <property type="evidence" value="ECO:0007669"/>
    <property type="project" value="UniProtKB-SubCell"/>
</dbReference>
<feature type="transmembrane region" description="Helical" evidence="13">
    <location>
        <begin position="222"/>
        <end position="252"/>
    </location>
</feature>
<evidence type="ECO:0000259" key="15">
    <source>
        <dbReference type="Pfam" id="PF18075"/>
    </source>
</evidence>
<gene>
    <name evidence="16" type="ORF">TM51_12730</name>
</gene>
<protein>
    <recommendedName>
        <fullName evidence="5 12">Cell division protein FtsX</fullName>
    </recommendedName>
</protein>
<keyword evidence="9 13" id="KW-1133">Transmembrane helix</keyword>
<evidence type="ECO:0000313" key="17">
    <source>
        <dbReference type="Proteomes" id="UP000014184"/>
    </source>
</evidence>
<comment type="function">
    <text evidence="1">Part of the ABC transporter FtsEX involved in cellular division.</text>
</comment>
<organism evidence="16 17">
    <name type="scientific">Thermobifida fusca TM51</name>
    <dbReference type="NCBI Taxonomy" id="1169414"/>
    <lineage>
        <taxon>Bacteria</taxon>
        <taxon>Bacillati</taxon>
        <taxon>Actinomycetota</taxon>
        <taxon>Actinomycetes</taxon>
        <taxon>Streptosporangiales</taxon>
        <taxon>Nocardiopsidaceae</taxon>
        <taxon>Thermobifida</taxon>
    </lineage>
</organism>
<comment type="subcellular location">
    <subcellularLocation>
        <location evidence="2">Cell membrane</location>
        <topology evidence="2">Multi-pass membrane protein</topology>
    </subcellularLocation>
</comment>
<evidence type="ECO:0000256" key="12">
    <source>
        <dbReference type="PIRNR" id="PIRNR003097"/>
    </source>
</evidence>
<dbReference type="RefSeq" id="WP_011292900.1">
    <property type="nucleotide sequence ID" value="NZ_AOSG01000072.1"/>
</dbReference>
<dbReference type="AlphaFoldDB" id="A0A9P2T7U2"/>
<evidence type="ECO:0000313" key="16">
    <source>
        <dbReference type="EMBL" id="EOR70406.1"/>
    </source>
</evidence>
<dbReference type="InterPro" id="IPR003838">
    <property type="entry name" value="ABC3_permease_C"/>
</dbReference>
<keyword evidence="7 12" id="KW-0132">Cell division</keyword>
<keyword evidence="11 12" id="KW-0131">Cell cycle</keyword>
<dbReference type="PANTHER" id="PTHR47755:SF1">
    <property type="entry name" value="CELL DIVISION PROTEIN FTSX"/>
    <property type="match status" value="1"/>
</dbReference>
<feature type="transmembrane region" description="Helical" evidence="13">
    <location>
        <begin position="272"/>
        <end position="296"/>
    </location>
</feature>
<dbReference type="NCBIfam" id="NF038346">
    <property type="entry name" value="FtsX_actino"/>
    <property type="match status" value="1"/>
</dbReference>
<comment type="subunit">
    <text evidence="4">Forms a membrane-associated complex with FtsE.</text>
</comment>
<evidence type="ECO:0000256" key="13">
    <source>
        <dbReference type="SAM" id="Phobius"/>
    </source>
</evidence>
<proteinExistence type="inferred from homology"/>
<comment type="similarity">
    <text evidence="3 12">Belongs to the ABC-4 integral membrane protein family. FtsX subfamily.</text>
</comment>
<evidence type="ECO:0000256" key="7">
    <source>
        <dbReference type="ARBA" id="ARBA00022618"/>
    </source>
</evidence>
<feature type="transmembrane region" description="Helical" evidence="13">
    <location>
        <begin position="179"/>
        <end position="201"/>
    </location>
</feature>
<sequence>MRAQFVLSEIWIGLRRNLTMTIAVITTVAISLALFGAGMLINQQVSAMRGYWDQRISITIYLCTESSPSSHCVENGPATDEDRAAIQADLESMPEVASVEYVDQAQAWEDFQNRFANQQALVEATQEGDIPDNFRVQLVDPSQYEKVQESFRNRAGVDMVSNDKDVLDRFFELFDVLKWAALTFAIVQLAAAALLIGNTIRLSAYSRRRETGIMRLVGASNFYIQLPFLLEGAICGLIGGIIASGFIVAARYVLLDKIQDWFYSGVRLSTGALLSVIGMSIILGVLLCAIASFLTLRRYLRV</sequence>
<keyword evidence="6 12" id="KW-1003">Cell membrane</keyword>
<dbReference type="PIRSF" id="PIRSF003097">
    <property type="entry name" value="FtsX"/>
    <property type="match status" value="1"/>
</dbReference>
<dbReference type="GO" id="GO:0051301">
    <property type="term" value="P:cell division"/>
    <property type="evidence" value="ECO:0007669"/>
    <property type="project" value="UniProtKB-KW"/>
</dbReference>
<dbReference type="InterPro" id="IPR047929">
    <property type="entry name" value="FtsX_actino"/>
</dbReference>
<keyword evidence="8 13" id="KW-0812">Transmembrane</keyword>
<dbReference type="EMBL" id="AOSG01000072">
    <property type="protein sequence ID" value="EOR70406.1"/>
    <property type="molecule type" value="Genomic_DNA"/>
</dbReference>
<keyword evidence="17" id="KW-1185">Reference proteome</keyword>
<dbReference type="Proteomes" id="UP000014184">
    <property type="component" value="Unassembled WGS sequence"/>
</dbReference>
<evidence type="ECO:0000256" key="8">
    <source>
        <dbReference type="ARBA" id="ARBA00022692"/>
    </source>
</evidence>
<evidence type="ECO:0000256" key="10">
    <source>
        <dbReference type="ARBA" id="ARBA00023136"/>
    </source>
</evidence>